<name>A0A3E0HPK6_9PSEU</name>
<comment type="caution">
    <text evidence="2">The sequence shown here is derived from an EMBL/GenBank/DDBJ whole genome shotgun (WGS) entry which is preliminary data.</text>
</comment>
<evidence type="ECO:0000313" key="3">
    <source>
        <dbReference type="Proteomes" id="UP000256269"/>
    </source>
</evidence>
<dbReference type="Proteomes" id="UP000256269">
    <property type="component" value="Unassembled WGS sequence"/>
</dbReference>
<protein>
    <submittedName>
        <fullName evidence="2">Enoyl-CoA hydratase/carnithine racemase</fullName>
    </submittedName>
</protein>
<evidence type="ECO:0000256" key="1">
    <source>
        <dbReference type="ARBA" id="ARBA00005254"/>
    </source>
</evidence>
<dbReference type="OrthoDB" id="9777711at2"/>
<dbReference type="Pfam" id="PF00378">
    <property type="entry name" value="ECH_1"/>
    <property type="match status" value="1"/>
</dbReference>
<dbReference type="EMBL" id="QUNO01000005">
    <property type="protein sequence ID" value="REH48331.1"/>
    <property type="molecule type" value="Genomic_DNA"/>
</dbReference>
<organism evidence="2 3">
    <name type="scientific">Kutzneria buriramensis</name>
    <dbReference type="NCBI Taxonomy" id="1045776"/>
    <lineage>
        <taxon>Bacteria</taxon>
        <taxon>Bacillati</taxon>
        <taxon>Actinomycetota</taxon>
        <taxon>Actinomycetes</taxon>
        <taxon>Pseudonocardiales</taxon>
        <taxon>Pseudonocardiaceae</taxon>
        <taxon>Kutzneria</taxon>
    </lineage>
</organism>
<dbReference type="SUPFAM" id="SSF52096">
    <property type="entry name" value="ClpP/crotonase"/>
    <property type="match status" value="1"/>
</dbReference>
<sequence>MTDVVLAENTDGVLLLTLNRPEKLNAWTPAMEEQFFGALAAADADPSVRVIVVTGAGRGFCAGADLTALGAVDPSSITEADIHPSGKPISYALSLRKPVVAAINGPTAGIGLVIALYCDVRFAAADAKFTTAFSRRGLIAEHGIAWQLPRLVGTSRAMDLLLSSRILLGEEAARIGLVDHVLPVDEVLPAALAYSRDLAINCSPQSMAIIKRQVYQALESDLDTSRREAVDLMLASFTQDDFREGVLSHLERREPRFAPLDPDTV</sequence>
<dbReference type="AlphaFoldDB" id="A0A3E0HPK6"/>
<dbReference type="RefSeq" id="WP_116175115.1">
    <property type="nucleotide sequence ID" value="NZ_CP144375.1"/>
</dbReference>
<dbReference type="Gene3D" id="3.90.226.10">
    <property type="entry name" value="2-enoyl-CoA Hydratase, Chain A, domain 1"/>
    <property type="match status" value="1"/>
</dbReference>
<dbReference type="InterPro" id="IPR001753">
    <property type="entry name" value="Enoyl-CoA_hydra/iso"/>
</dbReference>
<dbReference type="InterPro" id="IPR029045">
    <property type="entry name" value="ClpP/crotonase-like_dom_sf"/>
</dbReference>
<dbReference type="CDD" id="cd06558">
    <property type="entry name" value="crotonase-like"/>
    <property type="match status" value="1"/>
</dbReference>
<gene>
    <name evidence="2" type="ORF">BCF44_105189</name>
</gene>
<keyword evidence="3" id="KW-1185">Reference proteome</keyword>
<dbReference type="GO" id="GO:0003824">
    <property type="term" value="F:catalytic activity"/>
    <property type="evidence" value="ECO:0007669"/>
    <property type="project" value="UniProtKB-ARBA"/>
</dbReference>
<proteinExistence type="inferred from homology"/>
<dbReference type="PANTHER" id="PTHR43802:SF1">
    <property type="entry name" value="IP11341P-RELATED"/>
    <property type="match status" value="1"/>
</dbReference>
<accession>A0A3E0HPK6</accession>
<dbReference type="NCBIfam" id="NF004857">
    <property type="entry name" value="PRK06210.1"/>
    <property type="match status" value="1"/>
</dbReference>
<reference evidence="2 3" key="1">
    <citation type="submission" date="2018-08" db="EMBL/GenBank/DDBJ databases">
        <title>Genomic Encyclopedia of Archaeal and Bacterial Type Strains, Phase II (KMG-II): from individual species to whole genera.</title>
        <authorList>
            <person name="Goeker M."/>
        </authorList>
    </citation>
    <scope>NUCLEOTIDE SEQUENCE [LARGE SCALE GENOMIC DNA]</scope>
    <source>
        <strain evidence="2 3">DSM 45791</strain>
    </source>
</reference>
<dbReference type="PANTHER" id="PTHR43802">
    <property type="entry name" value="ENOYL-COA HYDRATASE"/>
    <property type="match status" value="1"/>
</dbReference>
<evidence type="ECO:0000313" key="2">
    <source>
        <dbReference type="EMBL" id="REH48331.1"/>
    </source>
</evidence>
<comment type="similarity">
    <text evidence="1">Belongs to the enoyl-CoA hydratase/isomerase family.</text>
</comment>